<dbReference type="EMBL" id="GGEC01067979">
    <property type="protein sequence ID" value="MBX48463.1"/>
    <property type="molecule type" value="Transcribed_RNA"/>
</dbReference>
<protein>
    <submittedName>
        <fullName evidence="1">Uncharacterized protein</fullName>
    </submittedName>
</protein>
<evidence type="ECO:0000313" key="1">
    <source>
        <dbReference type="EMBL" id="MBX48463.1"/>
    </source>
</evidence>
<organism evidence="1">
    <name type="scientific">Rhizophora mucronata</name>
    <name type="common">Asiatic mangrove</name>
    <dbReference type="NCBI Taxonomy" id="61149"/>
    <lineage>
        <taxon>Eukaryota</taxon>
        <taxon>Viridiplantae</taxon>
        <taxon>Streptophyta</taxon>
        <taxon>Embryophyta</taxon>
        <taxon>Tracheophyta</taxon>
        <taxon>Spermatophyta</taxon>
        <taxon>Magnoliopsida</taxon>
        <taxon>eudicotyledons</taxon>
        <taxon>Gunneridae</taxon>
        <taxon>Pentapetalae</taxon>
        <taxon>rosids</taxon>
        <taxon>fabids</taxon>
        <taxon>Malpighiales</taxon>
        <taxon>Rhizophoraceae</taxon>
        <taxon>Rhizophora</taxon>
    </lineage>
</organism>
<reference evidence="1" key="1">
    <citation type="submission" date="2018-02" db="EMBL/GenBank/DDBJ databases">
        <title>Rhizophora mucronata_Transcriptome.</title>
        <authorList>
            <person name="Meera S.P."/>
            <person name="Sreeshan A."/>
            <person name="Augustine A."/>
        </authorList>
    </citation>
    <scope>NUCLEOTIDE SEQUENCE</scope>
    <source>
        <tissue evidence="1">Leaf</tissue>
    </source>
</reference>
<accession>A0A2P2P1D0</accession>
<sequence length="36" mass="4243">MLTKRECPRSISESCWHRFFSKIIISDSLHGAKSYQ</sequence>
<dbReference type="AlphaFoldDB" id="A0A2P2P1D0"/>
<proteinExistence type="predicted"/>
<name>A0A2P2P1D0_RHIMU</name>